<evidence type="ECO:0000313" key="1">
    <source>
        <dbReference type="EMBL" id="KAK6503898.1"/>
    </source>
</evidence>
<name>A0AAV9W8J3_9PEZI</name>
<protein>
    <submittedName>
        <fullName evidence="1">Uncharacterized protein</fullName>
    </submittedName>
</protein>
<comment type="caution">
    <text evidence="1">The sequence shown here is derived from an EMBL/GenBank/DDBJ whole genome shotgun (WGS) entry which is preliminary data.</text>
</comment>
<keyword evidence="2" id="KW-1185">Reference proteome</keyword>
<dbReference type="AlphaFoldDB" id="A0AAV9W8J3"/>
<dbReference type="Proteomes" id="UP001370758">
    <property type="component" value="Unassembled WGS sequence"/>
</dbReference>
<organism evidence="1 2">
    <name type="scientific">Arthrobotrys musiformis</name>
    <dbReference type="NCBI Taxonomy" id="47236"/>
    <lineage>
        <taxon>Eukaryota</taxon>
        <taxon>Fungi</taxon>
        <taxon>Dikarya</taxon>
        <taxon>Ascomycota</taxon>
        <taxon>Pezizomycotina</taxon>
        <taxon>Orbiliomycetes</taxon>
        <taxon>Orbiliales</taxon>
        <taxon>Orbiliaceae</taxon>
        <taxon>Arthrobotrys</taxon>
    </lineage>
</organism>
<accession>A0AAV9W8J3</accession>
<dbReference type="EMBL" id="JAVHJL010000005">
    <property type="protein sequence ID" value="KAK6503898.1"/>
    <property type="molecule type" value="Genomic_DNA"/>
</dbReference>
<sequence length="201" mass="22516">MSSFPIKVIAEDRNLNISWTNDPNVRFLDITLRRGKEDTPYFTKRVSSDDHDAITLTPEDYAPDHSNYAMLPRWVVAYPVLAPSYTDAHEGLPVYKRWNEGPVNNFGVPLGKDTSLAPWRNLWGTSGLLFDGVMWTGNNKAIASTGDSRACNHVSLDLGQASTTSGGAITAWWSSWDEEDTDLLLCRRRWVHQHHQNSGAG</sequence>
<reference evidence="1 2" key="1">
    <citation type="submission" date="2023-08" db="EMBL/GenBank/DDBJ databases">
        <authorList>
            <person name="Palmer J.M."/>
        </authorList>
    </citation>
    <scope>NUCLEOTIDE SEQUENCE [LARGE SCALE GENOMIC DNA]</scope>
    <source>
        <strain evidence="1 2">TWF481</strain>
    </source>
</reference>
<evidence type="ECO:0000313" key="2">
    <source>
        <dbReference type="Proteomes" id="UP001370758"/>
    </source>
</evidence>
<proteinExistence type="predicted"/>
<gene>
    <name evidence="1" type="ORF">TWF481_008899</name>
</gene>